<reference evidence="2" key="1">
    <citation type="submission" date="2020-11" db="EMBL/GenBank/DDBJ databases">
        <title>Nocardia NEAU-351.nov., a novel actinomycete isolated from the cow dung.</title>
        <authorList>
            <person name="Zhang X."/>
        </authorList>
    </citation>
    <scope>NUCLEOTIDE SEQUENCE</scope>
    <source>
        <strain evidence="2">NEAU-351</strain>
    </source>
</reference>
<dbReference type="EMBL" id="JADMLG010000001">
    <property type="protein sequence ID" value="MBH0774997.1"/>
    <property type="molecule type" value="Genomic_DNA"/>
</dbReference>
<evidence type="ECO:0000259" key="1">
    <source>
        <dbReference type="Pfam" id="PF11575"/>
    </source>
</evidence>
<proteinExistence type="predicted"/>
<dbReference type="Pfam" id="PF11575">
    <property type="entry name" value="FhuF_C"/>
    <property type="match status" value="1"/>
</dbReference>
<sequence>MNSVHGEAMTRPEWLAERIAEMGRSWGTETPRVAGTLWWCMVASALVEQLARAYVDGVPAPVPALDRLDCEVRPDGGVERVRVLPGTESADAAAPALRATLEAVIPAVAEVSGAGVASLWAVTADAIGNRALDAGDAAAGVRLAREVGGKLPAPRFVEVGARTFVRRISCCLVFEAPGCDMCTSCPKRPAEERLSMLRELAGGD</sequence>
<gene>
    <name evidence="2" type="ORF">IT779_01690</name>
</gene>
<evidence type="ECO:0000313" key="3">
    <source>
        <dbReference type="Proteomes" id="UP000655751"/>
    </source>
</evidence>
<dbReference type="InterPro" id="IPR024726">
    <property type="entry name" value="FhuF_C"/>
</dbReference>
<dbReference type="GO" id="GO:0051537">
    <property type="term" value="F:2 iron, 2 sulfur cluster binding"/>
    <property type="evidence" value="ECO:0007669"/>
    <property type="project" value="InterPro"/>
</dbReference>
<dbReference type="Proteomes" id="UP000655751">
    <property type="component" value="Unassembled WGS sequence"/>
</dbReference>
<protein>
    <submittedName>
        <fullName evidence="2">(2Fe-2S)-binding protein</fullName>
    </submittedName>
</protein>
<keyword evidence="3" id="KW-1185">Reference proteome</keyword>
<dbReference type="AlphaFoldDB" id="A0A931N0T1"/>
<accession>A0A931N0T1</accession>
<feature type="domain" description="Ferric siderophore reductase C-terminal" evidence="1">
    <location>
        <begin position="169"/>
        <end position="187"/>
    </location>
</feature>
<evidence type="ECO:0000313" key="2">
    <source>
        <dbReference type="EMBL" id="MBH0774997.1"/>
    </source>
</evidence>
<comment type="caution">
    <text evidence="2">The sequence shown here is derived from an EMBL/GenBank/DDBJ whole genome shotgun (WGS) entry which is preliminary data.</text>
</comment>
<name>A0A931N0T1_9NOCA</name>
<organism evidence="2 3">
    <name type="scientific">Nocardia bovistercoris</name>
    <dbReference type="NCBI Taxonomy" id="2785916"/>
    <lineage>
        <taxon>Bacteria</taxon>
        <taxon>Bacillati</taxon>
        <taxon>Actinomycetota</taxon>
        <taxon>Actinomycetes</taxon>
        <taxon>Mycobacteriales</taxon>
        <taxon>Nocardiaceae</taxon>
        <taxon>Nocardia</taxon>
    </lineage>
</organism>